<dbReference type="SUPFAM" id="SSF50494">
    <property type="entry name" value="Trypsin-like serine proteases"/>
    <property type="match status" value="1"/>
</dbReference>
<comment type="similarity">
    <text evidence="1">Belongs to the peptidase S1 family.</text>
</comment>
<dbReference type="Proteomes" id="UP000286931">
    <property type="component" value="Unassembled WGS sequence"/>
</dbReference>
<name>A0A401YGA2_9ACTN</name>
<dbReference type="PRINTS" id="PR00861">
    <property type="entry name" value="ALYTICPTASE"/>
</dbReference>
<dbReference type="GO" id="GO:0006508">
    <property type="term" value="P:proteolysis"/>
    <property type="evidence" value="ECO:0007669"/>
    <property type="project" value="UniProtKB-KW"/>
</dbReference>
<evidence type="ECO:0000256" key="5">
    <source>
        <dbReference type="ARBA" id="ARBA00023157"/>
    </source>
</evidence>
<dbReference type="AlphaFoldDB" id="A0A401YGA2"/>
<keyword evidence="4" id="KW-0720">Serine protease</keyword>
<dbReference type="CDD" id="cd21112">
    <property type="entry name" value="alphaLP-like"/>
    <property type="match status" value="1"/>
</dbReference>
<dbReference type="GO" id="GO:0004252">
    <property type="term" value="F:serine-type endopeptidase activity"/>
    <property type="evidence" value="ECO:0007669"/>
    <property type="project" value="InterPro"/>
</dbReference>
<feature type="signal peptide" evidence="6">
    <location>
        <begin position="1"/>
        <end position="36"/>
    </location>
</feature>
<sequence length="310" mass="31529">MKRTTRTTRSTVTRSTGVMAAAAVLVLTSLAGPAGADPAGAGCPTDRLERLHALHGRLDALALDGRAGSGQYWYVDHRRCTLTLATLRGAADPLTTAFLTAARLVPALVEITEVDTPMRPRVARAPAGEAAPRAAAFHGGSTLYSGLTGTVFVCTAGFNGYRPNTTTTAGHCAHDAPTWYDGTGTRIGTVDDSRFPGADWAFVPGADGVTLAPDILDGDAITTITAFGRPHLDDRVCGTGAAGGTRCGTIDAVDVTVNYPEGPVTGLARSTQSGAAGDSGGPVHTGSTGVALISGGPTEGAPTFVQPLNF</sequence>
<dbReference type="RefSeq" id="WP_126635860.1">
    <property type="nucleotide sequence ID" value="NZ_BIFH01000014.1"/>
</dbReference>
<dbReference type="OrthoDB" id="8781117at2"/>
<dbReference type="InterPro" id="IPR009003">
    <property type="entry name" value="Peptidase_S1_PA"/>
</dbReference>
<protein>
    <submittedName>
        <fullName evidence="7">Protease</fullName>
    </submittedName>
</protein>
<dbReference type="EMBL" id="BIFH01000014">
    <property type="protein sequence ID" value="GCD93590.1"/>
    <property type="molecule type" value="Genomic_DNA"/>
</dbReference>
<accession>A0A401YGA2</accession>
<evidence type="ECO:0000256" key="3">
    <source>
        <dbReference type="ARBA" id="ARBA00022801"/>
    </source>
</evidence>
<keyword evidence="8" id="KW-1185">Reference proteome</keyword>
<reference evidence="7 8" key="1">
    <citation type="submission" date="2018-12" db="EMBL/GenBank/DDBJ databases">
        <title>Draft genome sequence of Embleya hyalina NBRC 13850T.</title>
        <authorList>
            <person name="Komaki H."/>
            <person name="Hosoyama A."/>
            <person name="Kimura A."/>
            <person name="Ichikawa N."/>
            <person name="Tamura T."/>
        </authorList>
    </citation>
    <scope>NUCLEOTIDE SEQUENCE [LARGE SCALE GENOMIC DNA]</scope>
    <source>
        <strain evidence="7 8">NBRC 13850</strain>
    </source>
</reference>
<evidence type="ECO:0000256" key="2">
    <source>
        <dbReference type="ARBA" id="ARBA00022670"/>
    </source>
</evidence>
<keyword evidence="3" id="KW-0378">Hydrolase</keyword>
<keyword evidence="6" id="KW-0732">Signal</keyword>
<evidence type="ECO:0000313" key="8">
    <source>
        <dbReference type="Proteomes" id="UP000286931"/>
    </source>
</evidence>
<dbReference type="InterPro" id="IPR001316">
    <property type="entry name" value="Pept_S1A_streptogrisin"/>
</dbReference>
<feature type="chain" id="PRO_5019156309" evidence="6">
    <location>
        <begin position="37"/>
        <end position="310"/>
    </location>
</feature>
<dbReference type="Gene3D" id="2.40.10.10">
    <property type="entry name" value="Trypsin-like serine proteases"/>
    <property type="match status" value="2"/>
</dbReference>
<organism evidence="7 8">
    <name type="scientific">Embleya hyalina</name>
    <dbReference type="NCBI Taxonomy" id="516124"/>
    <lineage>
        <taxon>Bacteria</taxon>
        <taxon>Bacillati</taxon>
        <taxon>Actinomycetota</taxon>
        <taxon>Actinomycetes</taxon>
        <taxon>Kitasatosporales</taxon>
        <taxon>Streptomycetaceae</taxon>
        <taxon>Embleya</taxon>
    </lineage>
</organism>
<gene>
    <name evidence="7" type="ORF">EHYA_01235</name>
</gene>
<keyword evidence="5" id="KW-1015">Disulfide bond</keyword>
<evidence type="ECO:0000256" key="1">
    <source>
        <dbReference type="ARBA" id="ARBA00007664"/>
    </source>
</evidence>
<dbReference type="InterPro" id="IPR043504">
    <property type="entry name" value="Peptidase_S1_PA_chymotrypsin"/>
</dbReference>
<comment type="caution">
    <text evidence="7">The sequence shown here is derived from an EMBL/GenBank/DDBJ whole genome shotgun (WGS) entry which is preliminary data.</text>
</comment>
<keyword evidence="2 7" id="KW-0645">Protease</keyword>
<proteinExistence type="inferred from homology"/>
<evidence type="ECO:0000256" key="4">
    <source>
        <dbReference type="ARBA" id="ARBA00022825"/>
    </source>
</evidence>
<evidence type="ECO:0000256" key="6">
    <source>
        <dbReference type="SAM" id="SignalP"/>
    </source>
</evidence>
<evidence type="ECO:0000313" key="7">
    <source>
        <dbReference type="EMBL" id="GCD93590.1"/>
    </source>
</evidence>